<dbReference type="GeneID" id="300082059"/>
<evidence type="ECO:0000256" key="4">
    <source>
        <dbReference type="ARBA" id="ARBA00023163"/>
    </source>
</evidence>
<accession>A0ABY5A1J3</accession>
<dbReference type="RefSeq" id="WP_129482307.1">
    <property type="nucleotide sequence ID" value="NZ_CP099397.1"/>
</dbReference>
<dbReference type="Pfam" id="PF00126">
    <property type="entry name" value="HTH_1"/>
    <property type="match status" value="1"/>
</dbReference>
<dbReference type="Gene3D" id="3.40.190.290">
    <property type="match status" value="1"/>
</dbReference>
<organism evidence="6 7">
    <name type="scientific">Ectopseudomonas hydrolytica</name>
    <dbReference type="NCBI Taxonomy" id="2493633"/>
    <lineage>
        <taxon>Bacteria</taxon>
        <taxon>Pseudomonadati</taxon>
        <taxon>Pseudomonadota</taxon>
        <taxon>Gammaproteobacteria</taxon>
        <taxon>Pseudomonadales</taxon>
        <taxon>Pseudomonadaceae</taxon>
        <taxon>Ectopseudomonas</taxon>
    </lineage>
</organism>
<name>A0ABY5A1J3_9GAMM</name>
<evidence type="ECO:0000256" key="1">
    <source>
        <dbReference type="ARBA" id="ARBA00009437"/>
    </source>
</evidence>
<dbReference type="EMBL" id="CP099397">
    <property type="protein sequence ID" value="USR37762.1"/>
    <property type="molecule type" value="Genomic_DNA"/>
</dbReference>
<dbReference type="Pfam" id="PF03466">
    <property type="entry name" value="LysR_substrate"/>
    <property type="match status" value="1"/>
</dbReference>
<keyword evidence="7" id="KW-1185">Reference proteome</keyword>
<dbReference type="PRINTS" id="PR00039">
    <property type="entry name" value="HTHLYSR"/>
</dbReference>
<evidence type="ECO:0000313" key="7">
    <source>
        <dbReference type="Proteomes" id="UP001054897"/>
    </source>
</evidence>
<proteinExistence type="inferred from homology"/>
<dbReference type="InterPro" id="IPR036390">
    <property type="entry name" value="WH_DNA-bd_sf"/>
</dbReference>
<protein>
    <submittedName>
        <fullName evidence="6">LysR family transcriptional regulator</fullName>
    </submittedName>
</protein>
<sequence length="309" mass="34627">MNKSRFHTRQTTFRQLETFLAVAEHLSVTEAARTLHLAQPSVSTQLAKLEQALQMELFEQLGKRLYLTDAGREVQAGAREIFDALDRLEMRLAQLNGLTTGQLRLGAVTTAKYLVPRLLGPFCRQYPQVEVQLNIANRSDVIRCLEDNRDDLYVFSQPPDHLDLECVALAENPLVVIAPAGHRLSGQRIRWEQLAQEPFLSREPGSGTRLAIEDHFTRHGWPYKPHMTIASNEAIKESVAAGLGIAILSRHTLIHTAVGNLVELDVEDFPIANQWYLVRWRRKALSPAAQAFSSFAEMQAPLAAPAPPQ</sequence>
<dbReference type="PANTHER" id="PTHR30126">
    <property type="entry name" value="HTH-TYPE TRANSCRIPTIONAL REGULATOR"/>
    <property type="match status" value="1"/>
</dbReference>
<dbReference type="PANTHER" id="PTHR30126:SF5">
    <property type="entry name" value="HTH-TYPE TRANSCRIPTIONAL ACTIVATOR CMPR"/>
    <property type="match status" value="1"/>
</dbReference>
<comment type="similarity">
    <text evidence="1">Belongs to the LysR transcriptional regulatory family.</text>
</comment>
<dbReference type="CDD" id="cd08419">
    <property type="entry name" value="PBP2_CbbR_RubisCO_like"/>
    <property type="match status" value="1"/>
</dbReference>
<dbReference type="InterPro" id="IPR000847">
    <property type="entry name" value="LysR_HTH_N"/>
</dbReference>
<evidence type="ECO:0000259" key="5">
    <source>
        <dbReference type="PROSITE" id="PS50931"/>
    </source>
</evidence>
<gene>
    <name evidence="6" type="ORF">L1F06_013770</name>
</gene>
<dbReference type="SUPFAM" id="SSF46785">
    <property type="entry name" value="Winged helix' DNA-binding domain"/>
    <property type="match status" value="1"/>
</dbReference>
<evidence type="ECO:0000313" key="6">
    <source>
        <dbReference type="EMBL" id="USR37762.1"/>
    </source>
</evidence>
<dbReference type="Proteomes" id="UP001054897">
    <property type="component" value="Chromosome"/>
</dbReference>
<keyword evidence="2" id="KW-0805">Transcription regulation</keyword>
<evidence type="ECO:0000256" key="3">
    <source>
        <dbReference type="ARBA" id="ARBA00023125"/>
    </source>
</evidence>
<feature type="domain" description="HTH lysR-type" evidence="5">
    <location>
        <begin position="11"/>
        <end position="68"/>
    </location>
</feature>
<reference evidence="6" key="1">
    <citation type="submission" date="2022-06" db="EMBL/GenBank/DDBJ databases">
        <title>Complete genome of Pseudomonas hydrolytica DSWY01T.</title>
        <authorList>
            <person name="Jung J."/>
            <person name="Jeon C.O."/>
        </authorList>
    </citation>
    <scope>NUCLEOTIDE SEQUENCE</scope>
    <source>
        <strain evidence="6">DSWY01</strain>
    </source>
</reference>
<dbReference type="PROSITE" id="PS50931">
    <property type="entry name" value="HTH_LYSR"/>
    <property type="match status" value="1"/>
</dbReference>
<dbReference type="InterPro" id="IPR005119">
    <property type="entry name" value="LysR_subst-bd"/>
</dbReference>
<keyword evidence="3" id="KW-0238">DNA-binding</keyword>
<evidence type="ECO:0000256" key="2">
    <source>
        <dbReference type="ARBA" id="ARBA00023015"/>
    </source>
</evidence>
<dbReference type="InterPro" id="IPR036388">
    <property type="entry name" value="WH-like_DNA-bd_sf"/>
</dbReference>
<dbReference type="Gene3D" id="1.10.10.10">
    <property type="entry name" value="Winged helix-like DNA-binding domain superfamily/Winged helix DNA-binding domain"/>
    <property type="match status" value="1"/>
</dbReference>
<keyword evidence="4" id="KW-0804">Transcription</keyword>
<dbReference type="SUPFAM" id="SSF53850">
    <property type="entry name" value="Periplasmic binding protein-like II"/>
    <property type="match status" value="1"/>
</dbReference>